<dbReference type="AlphaFoldDB" id="A0A6U5CF48"/>
<name>A0A6U5CF48_HEMAN</name>
<dbReference type="EMBL" id="HBFX01060231">
    <property type="protein sequence ID" value="CAD8985246.1"/>
    <property type="molecule type" value="Transcribed_RNA"/>
</dbReference>
<protein>
    <submittedName>
        <fullName evidence="1">Uncharacterized protein</fullName>
    </submittedName>
</protein>
<sequence length="202" mass="22034">MSTVTIESRWEDSAWEVPAGPGARLVAMSGSCCGPPSRPFQWNASLWSEGKKVGETRRLPQRGGMGVLTEGGDKEMSLKIEVIGATVDQWAWQLKDPEGNVVAKATEAVPGKRNLLVEMDGKRYRYDPPMLKQAYVLYNEGNLKEELGRVQPNGWKPRAGVTATLPSSLPQASQNFLIALMLSIWERGTEGGSGSHATTNFS</sequence>
<reference evidence="1" key="1">
    <citation type="submission" date="2021-01" db="EMBL/GenBank/DDBJ databases">
        <authorList>
            <person name="Corre E."/>
            <person name="Pelletier E."/>
            <person name="Niang G."/>
            <person name="Scheremetjew M."/>
            <person name="Finn R."/>
            <person name="Kale V."/>
            <person name="Holt S."/>
            <person name="Cochrane G."/>
            <person name="Meng A."/>
            <person name="Brown T."/>
            <person name="Cohen L."/>
        </authorList>
    </citation>
    <scope>NUCLEOTIDE SEQUENCE</scope>
    <source>
        <strain evidence="1">CCMP644</strain>
    </source>
</reference>
<organism evidence="1">
    <name type="scientific">Hemiselmis andersenii</name>
    <name type="common">Cryptophyte alga</name>
    <dbReference type="NCBI Taxonomy" id="464988"/>
    <lineage>
        <taxon>Eukaryota</taxon>
        <taxon>Cryptophyceae</taxon>
        <taxon>Cryptomonadales</taxon>
        <taxon>Hemiselmidaceae</taxon>
        <taxon>Hemiselmis</taxon>
    </lineage>
</organism>
<evidence type="ECO:0000313" key="1">
    <source>
        <dbReference type="EMBL" id="CAD8985246.1"/>
    </source>
</evidence>
<accession>A0A6U5CF48</accession>
<gene>
    <name evidence="1" type="ORF">HAND00432_LOCUS36259</name>
</gene>
<proteinExistence type="predicted"/>